<gene>
    <name evidence="1" type="ORF">RFI_09534</name>
</gene>
<dbReference type="AlphaFoldDB" id="X6NQF6"/>
<sequence length="172" mass="19662">MYILHVYVYVCDILFSIIQHSDYTPDSLGAKKKAGNLKQNPFYWLHGDSKDGRAMNNLTPEERRALKSLREQKRIERQQQTAHVINQLLMADPLYAQSYAEQSLIPSDTSTSSSSLSSDKQQAVLSSSTLKQDFMVTNKMDLKIDKHDKQKFIIGHKEDMDVVGIIVDNKEK</sequence>
<accession>X6NQF6</accession>
<protein>
    <submittedName>
        <fullName evidence="1">Uncharacterized protein</fullName>
    </submittedName>
</protein>
<proteinExistence type="predicted"/>
<reference evidence="1 2" key="1">
    <citation type="journal article" date="2013" name="Curr. Biol.">
        <title>The Genome of the Foraminiferan Reticulomyxa filosa.</title>
        <authorList>
            <person name="Glockner G."/>
            <person name="Hulsmann N."/>
            <person name="Schleicher M."/>
            <person name="Noegel A.A."/>
            <person name="Eichinger L."/>
            <person name="Gallinger C."/>
            <person name="Pawlowski J."/>
            <person name="Sierra R."/>
            <person name="Euteneuer U."/>
            <person name="Pillet L."/>
            <person name="Moustafa A."/>
            <person name="Platzer M."/>
            <person name="Groth M."/>
            <person name="Szafranski K."/>
            <person name="Schliwa M."/>
        </authorList>
    </citation>
    <scope>NUCLEOTIDE SEQUENCE [LARGE SCALE GENOMIC DNA]</scope>
</reference>
<organism evidence="1 2">
    <name type="scientific">Reticulomyxa filosa</name>
    <dbReference type="NCBI Taxonomy" id="46433"/>
    <lineage>
        <taxon>Eukaryota</taxon>
        <taxon>Sar</taxon>
        <taxon>Rhizaria</taxon>
        <taxon>Retaria</taxon>
        <taxon>Foraminifera</taxon>
        <taxon>Monothalamids</taxon>
        <taxon>Reticulomyxidae</taxon>
        <taxon>Reticulomyxa</taxon>
    </lineage>
</organism>
<evidence type="ECO:0000313" key="2">
    <source>
        <dbReference type="Proteomes" id="UP000023152"/>
    </source>
</evidence>
<name>X6NQF6_RETFI</name>
<evidence type="ECO:0000313" key="1">
    <source>
        <dbReference type="EMBL" id="ETO27602.1"/>
    </source>
</evidence>
<dbReference type="EMBL" id="ASPP01007152">
    <property type="protein sequence ID" value="ETO27602.1"/>
    <property type="molecule type" value="Genomic_DNA"/>
</dbReference>
<keyword evidence="2" id="KW-1185">Reference proteome</keyword>
<comment type="caution">
    <text evidence="1">The sequence shown here is derived from an EMBL/GenBank/DDBJ whole genome shotgun (WGS) entry which is preliminary data.</text>
</comment>
<dbReference type="Proteomes" id="UP000023152">
    <property type="component" value="Unassembled WGS sequence"/>
</dbReference>